<protein>
    <submittedName>
        <fullName evidence="1">Uncharacterized protein</fullName>
    </submittedName>
</protein>
<sequence length="500" mass="57689">MTSNVTLAEKSMIPSYHRPPCLTTLAAGAIARSLTYEDFEECNHYRWDPVTIWQYELPQKKKKNKKSTERSQIYNLNEVTMPVPKPQWQEMKKFRDWWWNTSTLGGLDSVMRRQIVNAFERLSWTSKTEEEFVLFLLLRLCVDTKIELGGECFEILSEWCSDLAQVITQLGPFPLQKLFVTDDTLGIKPVLTALVQQSPHLQVLKMNQWALSNDFMISLGSHCRMLIEFAIPYMQPQVFMSDESLFACFFDGMTSEEVVNCWKEGTKPRISFGHLKYVDILYWKPTERFIQMLCVFYPNIRLCEIDAYVDESEKNLVQPFLDVGAKVMALRISCRTKGILDERLSCLVNNAPFLRELRLHMDDYFEGAECDSLFARRLEEAGAKLKKLVSQMTAFESLALHPHEEVDMSVVVLPTLHAQGSCITTLHICYEYAQLNSNTLYQIINLCPRLHFLAVSMVMNDNDAASRNFRTILRPCMTLRTLVIQDIPAEVTNAHDSSFT</sequence>
<organism evidence="1 2">
    <name type="scientific">Cherax quadricarinatus</name>
    <name type="common">Australian red claw crayfish</name>
    <dbReference type="NCBI Taxonomy" id="27406"/>
    <lineage>
        <taxon>Eukaryota</taxon>
        <taxon>Metazoa</taxon>
        <taxon>Ecdysozoa</taxon>
        <taxon>Arthropoda</taxon>
        <taxon>Crustacea</taxon>
        <taxon>Multicrustacea</taxon>
        <taxon>Malacostraca</taxon>
        <taxon>Eumalacostraca</taxon>
        <taxon>Eucarida</taxon>
        <taxon>Decapoda</taxon>
        <taxon>Pleocyemata</taxon>
        <taxon>Astacidea</taxon>
        <taxon>Parastacoidea</taxon>
        <taxon>Parastacidae</taxon>
        <taxon>Cherax</taxon>
    </lineage>
</organism>
<dbReference type="Gene3D" id="3.80.10.10">
    <property type="entry name" value="Ribonuclease Inhibitor"/>
    <property type="match status" value="1"/>
</dbReference>
<feature type="non-terminal residue" evidence="1">
    <location>
        <position position="500"/>
    </location>
</feature>
<dbReference type="SUPFAM" id="SSF52047">
    <property type="entry name" value="RNI-like"/>
    <property type="match status" value="1"/>
</dbReference>
<comment type="caution">
    <text evidence="1">The sequence shown here is derived from an EMBL/GenBank/DDBJ whole genome shotgun (WGS) entry which is preliminary data.</text>
</comment>
<accession>A0AAW0VPY9</accession>
<dbReference type="InterPro" id="IPR032675">
    <property type="entry name" value="LRR_dom_sf"/>
</dbReference>
<proteinExistence type="predicted"/>
<dbReference type="Proteomes" id="UP001445076">
    <property type="component" value="Unassembled WGS sequence"/>
</dbReference>
<dbReference type="EMBL" id="JARKIK010002994">
    <property type="protein sequence ID" value="KAK8719108.1"/>
    <property type="molecule type" value="Genomic_DNA"/>
</dbReference>
<dbReference type="AlphaFoldDB" id="A0AAW0VPY9"/>
<evidence type="ECO:0000313" key="1">
    <source>
        <dbReference type="EMBL" id="KAK8719108.1"/>
    </source>
</evidence>
<evidence type="ECO:0000313" key="2">
    <source>
        <dbReference type="Proteomes" id="UP001445076"/>
    </source>
</evidence>
<reference evidence="1 2" key="1">
    <citation type="journal article" date="2024" name="BMC Genomics">
        <title>Genome assembly of redclaw crayfish (Cherax quadricarinatus) provides insights into its immune adaptation and hypoxia tolerance.</title>
        <authorList>
            <person name="Liu Z."/>
            <person name="Zheng J."/>
            <person name="Li H."/>
            <person name="Fang K."/>
            <person name="Wang S."/>
            <person name="He J."/>
            <person name="Zhou D."/>
            <person name="Weng S."/>
            <person name="Chi M."/>
            <person name="Gu Z."/>
            <person name="He J."/>
            <person name="Li F."/>
            <person name="Wang M."/>
        </authorList>
    </citation>
    <scope>NUCLEOTIDE SEQUENCE [LARGE SCALE GENOMIC DNA]</scope>
    <source>
        <strain evidence="1">ZL_2023a</strain>
    </source>
</reference>
<name>A0AAW0VPY9_CHEQU</name>
<keyword evidence="2" id="KW-1185">Reference proteome</keyword>
<gene>
    <name evidence="1" type="ORF">OTU49_014231</name>
</gene>